<dbReference type="GO" id="GO:0003723">
    <property type="term" value="F:RNA binding"/>
    <property type="evidence" value="ECO:0007669"/>
    <property type="project" value="UniProtKB-KW"/>
</dbReference>
<dbReference type="Pfam" id="PF10672">
    <property type="entry name" value="Methyltrans_SAM"/>
    <property type="match status" value="1"/>
</dbReference>
<dbReference type="GO" id="GO:0008168">
    <property type="term" value="F:methyltransferase activity"/>
    <property type="evidence" value="ECO:0007669"/>
    <property type="project" value="UniProtKB-KW"/>
</dbReference>
<dbReference type="AlphaFoldDB" id="A0ABC8ABK9"/>
<name>A0ABC8ABK9_XYLFS</name>
<dbReference type="GO" id="GO:0005737">
    <property type="term" value="C:cytoplasm"/>
    <property type="evidence" value="ECO:0007669"/>
    <property type="project" value="UniProtKB-SubCell"/>
</dbReference>
<dbReference type="CDD" id="cd11572">
    <property type="entry name" value="RlmI_M_like"/>
    <property type="match status" value="1"/>
</dbReference>
<evidence type="ECO:0000256" key="6">
    <source>
        <dbReference type="ARBA" id="ARBA00022691"/>
    </source>
</evidence>
<dbReference type="Gene3D" id="2.30.130.10">
    <property type="entry name" value="PUA domain"/>
    <property type="match status" value="1"/>
</dbReference>
<comment type="subcellular location">
    <subcellularLocation>
        <location evidence="1">Cytoplasm</location>
    </subcellularLocation>
</comment>
<dbReference type="GO" id="GO:0006364">
    <property type="term" value="P:rRNA processing"/>
    <property type="evidence" value="ECO:0007669"/>
    <property type="project" value="UniProtKB-KW"/>
</dbReference>
<evidence type="ECO:0000256" key="3">
    <source>
        <dbReference type="ARBA" id="ARBA00022552"/>
    </source>
</evidence>
<evidence type="ECO:0000256" key="1">
    <source>
        <dbReference type="ARBA" id="ARBA00004496"/>
    </source>
</evidence>
<dbReference type="InterPro" id="IPR029063">
    <property type="entry name" value="SAM-dependent_MTases_sf"/>
</dbReference>
<dbReference type="InterPro" id="IPR002478">
    <property type="entry name" value="PUA"/>
</dbReference>
<dbReference type="Pfam" id="PF17785">
    <property type="entry name" value="PUA_3"/>
    <property type="match status" value="1"/>
</dbReference>
<evidence type="ECO:0000313" key="11">
    <source>
        <dbReference type="Proteomes" id="UP000196980"/>
    </source>
</evidence>
<dbReference type="GO" id="GO:0032259">
    <property type="term" value="P:methylation"/>
    <property type="evidence" value="ECO:0007669"/>
    <property type="project" value="UniProtKB-KW"/>
</dbReference>
<evidence type="ECO:0000256" key="4">
    <source>
        <dbReference type="ARBA" id="ARBA00022603"/>
    </source>
</evidence>
<sequence>MSRDLPVIRLKNAWRSSHPWLFQKLLEKPSVRLKPGTIVDVVGVDGEWVGRGFYNGHSRIAVRILETRQDVVVDEAWFVRRIGEAVGLRREVLKLDAVSDAWRVVHSEGDGLSGLVVDRYGDLLVVQFFAAGMFRHREWIYTALRQQFPGARFHSFADEHVQKQESFDFHSTIDTESVVITEHGVKFLVDPMGAHKTGFFADQRENRQWLSQGVAGKTVLDLCCNTGGFAVYAALRGAADVVGVDIDQDVIQIAKANAKLNSVRPKFLQVDIFPYLRDAAVRGDQYDVVILDPAKMTRDRDQIINALKKYLDMNKLALGVVKKGGLFATFSCTGLISEEQFLEMLRRAAFYSGRTIQILKVAGAGPDHPFMAHVQESRYLKATFCRVLD</sequence>
<evidence type="ECO:0000256" key="8">
    <source>
        <dbReference type="ARBA" id="ARBA00038091"/>
    </source>
</evidence>
<accession>A0ABC8ABK9</accession>
<dbReference type="EMBL" id="CP009885">
    <property type="protein sequence ID" value="ALR05775.1"/>
    <property type="molecule type" value="Genomic_DNA"/>
</dbReference>
<dbReference type="RefSeq" id="WP_088371848.1">
    <property type="nucleotide sequence ID" value="NZ_CP009885.1"/>
</dbReference>
<dbReference type="CDD" id="cd21153">
    <property type="entry name" value="PUA_RlmI"/>
    <property type="match status" value="1"/>
</dbReference>
<gene>
    <name evidence="10" type="ORF">XFHB_01665</name>
</gene>
<evidence type="ECO:0000259" key="9">
    <source>
        <dbReference type="SMART" id="SM00359"/>
    </source>
</evidence>
<keyword evidence="4 10" id="KW-0489">Methyltransferase</keyword>
<dbReference type="Proteomes" id="UP000196980">
    <property type="component" value="Chromosome"/>
</dbReference>
<dbReference type="KEGG" id="xfh:XFHB_01665"/>
<dbReference type="InterPro" id="IPR036974">
    <property type="entry name" value="PUA_sf"/>
</dbReference>
<evidence type="ECO:0000256" key="7">
    <source>
        <dbReference type="ARBA" id="ARBA00022884"/>
    </source>
</evidence>
<keyword evidence="2" id="KW-0963">Cytoplasm</keyword>
<dbReference type="Gene3D" id="3.40.50.150">
    <property type="entry name" value="Vaccinia Virus protein VP39"/>
    <property type="match status" value="1"/>
</dbReference>
<keyword evidence="6" id="KW-0949">S-adenosyl-L-methionine</keyword>
<dbReference type="InterPro" id="IPR019614">
    <property type="entry name" value="SAM-dep_methyl-trfase"/>
</dbReference>
<dbReference type="PROSITE" id="PS50890">
    <property type="entry name" value="PUA"/>
    <property type="match status" value="1"/>
</dbReference>
<evidence type="ECO:0000313" key="10">
    <source>
        <dbReference type="EMBL" id="ALR05775.1"/>
    </source>
</evidence>
<reference evidence="11" key="1">
    <citation type="submission" date="2014-11" db="EMBL/GenBank/DDBJ databases">
        <title>Xylella fastidiosa Hib4 Genome Sequencing.</title>
        <authorList>
            <person name="Pierry P.M."/>
            <person name="da Silva A.M."/>
        </authorList>
    </citation>
    <scope>NUCLEOTIDE SEQUENCE [LARGE SCALE GENOMIC DNA]</scope>
    <source>
        <strain evidence="11">Hib4</strain>
    </source>
</reference>
<protein>
    <submittedName>
        <fullName evidence="10">Class I SAM-dependent rRNA methyltransferase</fullName>
    </submittedName>
</protein>
<keyword evidence="7" id="KW-0694">RNA-binding</keyword>
<proteinExistence type="inferred from homology"/>
<dbReference type="InterPro" id="IPR041532">
    <property type="entry name" value="RlmI-like_PUA"/>
</dbReference>
<dbReference type="SUPFAM" id="SSF53335">
    <property type="entry name" value="S-adenosyl-L-methionine-dependent methyltransferases"/>
    <property type="match status" value="1"/>
</dbReference>
<keyword evidence="5" id="KW-0808">Transferase</keyword>
<feature type="domain" description="PUA" evidence="9">
    <location>
        <begin position="6"/>
        <end position="87"/>
    </location>
</feature>
<keyword evidence="3" id="KW-0698">rRNA processing</keyword>
<dbReference type="PANTHER" id="PTHR42873:SF1">
    <property type="entry name" value="S-ADENOSYLMETHIONINE-DEPENDENT METHYLTRANSFERASE DOMAIN-CONTAINING PROTEIN"/>
    <property type="match status" value="1"/>
</dbReference>
<evidence type="ECO:0000256" key="5">
    <source>
        <dbReference type="ARBA" id="ARBA00022679"/>
    </source>
</evidence>
<dbReference type="InterPro" id="IPR015947">
    <property type="entry name" value="PUA-like_sf"/>
</dbReference>
<dbReference type="SMART" id="SM00359">
    <property type="entry name" value="PUA"/>
    <property type="match status" value="1"/>
</dbReference>
<dbReference type="PANTHER" id="PTHR42873">
    <property type="entry name" value="RIBOSOMAL RNA LARGE SUBUNIT METHYLTRANSFERASE"/>
    <property type="match status" value="1"/>
</dbReference>
<organism evidence="10 11">
    <name type="scientific">Xylella fastidiosa</name>
    <dbReference type="NCBI Taxonomy" id="2371"/>
    <lineage>
        <taxon>Bacteria</taxon>
        <taxon>Pseudomonadati</taxon>
        <taxon>Pseudomonadota</taxon>
        <taxon>Gammaproteobacteria</taxon>
        <taxon>Lysobacterales</taxon>
        <taxon>Lysobacteraceae</taxon>
        <taxon>Xylella</taxon>
    </lineage>
</organism>
<dbReference type="CDD" id="cd02440">
    <property type="entry name" value="AdoMet_MTases"/>
    <property type="match status" value="1"/>
</dbReference>
<comment type="similarity">
    <text evidence="8">Belongs to the methyltransferase superfamily. RlmI family.</text>
</comment>
<dbReference type="SUPFAM" id="SSF88697">
    <property type="entry name" value="PUA domain-like"/>
    <property type="match status" value="1"/>
</dbReference>
<evidence type="ECO:0000256" key="2">
    <source>
        <dbReference type="ARBA" id="ARBA00022490"/>
    </source>
</evidence>
<dbReference type="Gene3D" id="3.30.750.80">
    <property type="entry name" value="RNA methyltransferase domain (HRMD) like"/>
    <property type="match status" value="1"/>
</dbReference>